<evidence type="ECO:0000259" key="7">
    <source>
        <dbReference type="PROSITE" id="PS01124"/>
    </source>
</evidence>
<proteinExistence type="predicted"/>
<accession>A0A9D2SS97</accession>
<dbReference type="InterPro" id="IPR011006">
    <property type="entry name" value="CheY-like_superfamily"/>
</dbReference>
<evidence type="ECO:0000256" key="1">
    <source>
        <dbReference type="ARBA" id="ARBA00018672"/>
    </source>
</evidence>
<comment type="caution">
    <text evidence="9">The sequence shown here is derived from an EMBL/GenBank/DDBJ whole genome shotgun (WGS) entry which is preliminary data.</text>
</comment>
<dbReference type="AlphaFoldDB" id="A0A9D2SS97"/>
<dbReference type="Gene3D" id="1.10.10.60">
    <property type="entry name" value="Homeodomain-like"/>
    <property type="match status" value="2"/>
</dbReference>
<feature type="domain" description="Response regulatory" evidence="8">
    <location>
        <begin position="3"/>
        <end position="120"/>
    </location>
</feature>
<sequence length="254" mass="28901">MYQVLIADDEPWAVYRLQKLIDWEKNGFALPQTAADGLSALEIIRKEQPELLLSDIRMPGLDGLKLVREVNQVSPYTTVILITGFSEFSYAQEALRQGVFDYLVKPVKKEDLLAVLSRAAARLEENSSRSAAQAASAYPSTQTGRIMKMIDENFTQDLRLSDLADQLYLTAQYLSVLIKKETGLTFSELVIRKRIGLAKKLLLETERPIQDIMEQVGYRDYSCFIRLFKKHEGCTPYTYRKNAARQAAPDPDRI</sequence>
<dbReference type="SMART" id="SM00342">
    <property type="entry name" value="HTH_ARAC"/>
    <property type="match status" value="1"/>
</dbReference>
<dbReference type="PANTHER" id="PTHR43280">
    <property type="entry name" value="ARAC-FAMILY TRANSCRIPTIONAL REGULATOR"/>
    <property type="match status" value="1"/>
</dbReference>
<dbReference type="PROSITE" id="PS01124">
    <property type="entry name" value="HTH_ARAC_FAMILY_2"/>
    <property type="match status" value="1"/>
</dbReference>
<organism evidence="9 10">
    <name type="scientific">Candidatus Eisenbergiella merdavium</name>
    <dbReference type="NCBI Taxonomy" id="2838551"/>
    <lineage>
        <taxon>Bacteria</taxon>
        <taxon>Bacillati</taxon>
        <taxon>Bacillota</taxon>
        <taxon>Clostridia</taxon>
        <taxon>Lachnospirales</taxon>
        <taxon>Lachnospiraceae</taxon>
        <taxon>Eisenbergiella</taxon>
    </lineage>
</organism>
<evidence type="ECO:0000259" key="8">
    <source>
        <dbReference type="PROSITE" id="PS50110"/>
    </source>
</evidence>
<dbReference type="InterPro" id="IPR018060">
    <property type="entry name" value="HTH_AraC"/>
</dbReference>
<keyword evidence="6" id="KW-0597">Phosphoprotein</keyword>
<dbReference type="EMBL" id="DWWS01000067">
    <property type="protein sequence ID" value="HJC25560.1"/>
    <property type="molecule type" value="Genomic_DNA"/>
</dbReference>
<gene>
    <name evidence="9" type="ORF">H9761_18005</name>
</gene>
<comment type="function">
    <text evidence="5">May play the central regulatory role in sporulation. It may be an element of the effector pathway responsible for the activation of sporulation genes in response to nutritional stress. Spo0A may act in concert with spo0H (a sigma factor) to control the expression of some genes that are critical to the sporulation process.</text>
</comment>
<dbReference type="PANTHER" id="PTHR43280:SF34">
    <property type="entry name" value="ARAC-FAMILY TRANSCRIPTIONAL REGULATOR"/>
    <property type="match status" value="1"/>
</dbReference>
<dbReference type="InterPro" id="IPR001789">
    <property type="entry name" value="Sig_transdc_resp-reg_receiver"/>
</dbReference>
<keyword evidence="2" id="KW-0805">Transcription regulation</keyword>
<feature type="modified residue" description="4-aspartylphosphate" evidence="6">
    <location>
        <position position="55"/>
    </location>
</feature>
<reference evidence="9" key="1">
    <citation type="journal article" date="2021" name="PeerJ">
        <title>Extensive microbial diversity within the chicken gut microbiome revealed by metagenomics and culture.</title>
        <authorList>
            <person name="Gilroy R."/>
            <person name="Ravi A."/>
            <person name="Getino M."/>
            <person name="Pursley I."/>
            <person name="Horton D.L."/>
            <person name="Alikhan N.F."/>
            <person name="Baker D."/>
            <person name="Gharbi K."/>
            <person name="Hall N."/>
            <person name="Watson M."/>
            <person name="Adriaenssens E.M."/>
            <person name="Foster-Nyarko E."/>
            <person name="Jarju S."/>
            <person name="Secka A."/>
            <person name="Antonio M."/>
            <person name="Oren A."/>
            <person name="Chaudhuri R.R."/>
            <person name="La Ragione R."/>
            <person name="Hildebrand F."/>
            <person name="Pallen M.J."/>
        </authorList>
    </citation>
    <scope>NUCLEOTIDE SEQUENCE</scope>
    <source>
        <strain evidence="9">USAMLcec2-132</strain>
    </source>
</reference>
<dbReference type="SMART" id="SM00448">
    <property type="entry name" value="REC"/>
    <property type="match status" value="1"/>
</dbReference>
<keyword evidence="3" id="KW-0238">DNA-binding</keyword>
<feature type="domain" description="HTH araC/xylS-type" evidence="7">
    <location>
        <begin position="144"/>
        <end position="242"/>
    </location>
</feature>
<evidence type="ECO:0000313" key="10">
    <source>
        <dbReference type="Proteomes" id="UP000823891"/>
    </source>
</evidence>
<dbReference type="Proteomes" id="UP000823891">
    <property type="component" value="Unassembled WGS sequence"/>
</dbReference>
<dbReference type="InterPro" id="IPR009057">
    <property type="entry name" value="Homeodomain-like_sf"/>
</dbReference>
<evidence type="ECO:0000256" key="4">
    <source>
        <dbReference type="ARBA" id="ARBA00023163"/>
    </source>
</evidence>
<dbReference type="Gene3D" id="3.40.50.2300">
    <property type="match status" value="1"/>
</dbReference>
<dbReference type="PROSITE" id="PS50110">
    <property type="entry name" value="RESPONSE_REGULATORY"/>
    <property type="match status" value="1"/>
</dbReference>
<dbReference type="GO" id="GO:0000160">
    <property type="term" value="P:phosphorelay signal transduction system"/>
    <property type="evidence" value="ECO:0007669"/>
    <property type="project" value="InterPro"/>
</dbReference>
<evidence type="ECO:0000256" key="2">
    <source>
        <dbReference type="ARBA" id="ARBA00023015"/>
    </source>
</evidence>
<dbReference type="GO" id="GO:0043565">
    <property type="term" value="F:sequence-specific DNA binding"/>
    <property type="evidence" value="ECO:0007669"/>
    <property type="project" value="InterPro"/>
</dbReference>
<dbReference type="SUPFAM" id="SSF46689">
    <property type="entry name" value="Homeodomain-like"/>
    <property type="match status" value="1"/>
</dbReference>
<evidence type="ECO:0000256" key="6">
    <source>
        <dbReference type="PROSITE-ProRule" id="PRU00169"/>
    </source>
</evidence>
<evidence type="ECO:0000256" key="3">
    <source>
        <dbReference type="ARBA" id="ARBA00023125"/>
    </source>
</evidence>
<reference evidence="9" key="2">
    <citation type="submission" date="2021-04" db="EMBL/GenBank/DDBJ databases">
        <authorList>
            <person name="Gilroy R."/>
        </authorList>
    </citation>
    <scope>NUCLEOTIDE SEQUENCE</scope>
    <source>
        <strain evidence="9">USAMLcec2-132</strain>
    </source>
</reference>
<dbReference type="GO" id="GO:0003700">
    <property type="term" value="F:DNA-binding transcription factor activity"/>
    <property type="evidence" value="ECO:0007669"/>
    <property type="project" value="InterPro"/>
</dbReference>
<name>A0A9D2SS97_9FIRM</name>
<protein>
    <recommendedName>
        <fullName evidence="1">Stage 0 sporulation protein A homolog</fullName>
    </recommendedName>
</protein>
<dbReference type="CDD" id="cd17536">
    <property type="entry name" value="REC_YesN-like"/>
    <property type="match status" value="1"/>
</dbReference>
<keyword evidence="4" id="KW-0804">Transcription</keyword>
<evidence type="ECO:0000256" key="5">
    <source>
        <dbReference type="ARBA" id="ARBA00024867"/>
    </source>
</evidence>
<evidence type="ECO:0000313" key="9">
    <source>
        <dbReference type="EMBL" id="HJC25560.1"/>
    </source>
</evidence>
<dbReference type="Pfam" id="PF12833">
    <property type="entry name" value="HTH_18"/>
    <property type="match status" value="1"/>
</dbReference>
<dbReference type="SUPFAM" id="SSF52172">
    <property type="entry name" value="CheY-like"/>
    <property type="match status" value="1"/>
</dbReference>
<dbReference type="Pfam" id="PF00072">
    <property type="entry name" value="Response_reg"/>
    <property type="match status" value="1"/>
</dbReference>